<feature type="transmembrane region" description="Helical" evidence="2">
    <location>
        <begin position="1149"/>
        <end position="1167"/>
    </location>
</feature>
<dbReference type="EMBL" id="QGDH01000013">
    <property type="protein sequence ID" value="RAR15266.1"/>
    <property type="molecule type" value="Genomic_DNA"/>
</dbReference>
<feature type="region of interest" description="Disordered" evidence="1">
    <location>
        <begin position="416"/>
        <end position="474"/>
    </location>
</feature>
<keyword evidence="5" id="KW-1185">Reference proteome</keyword>
<accession>A0A364NDB2</accession>
<dbReference type="Proteomes" id="UP000249619">
    <property type="component" value="Unassembled WGS sequence"/>
</dbReference>
<dbReference type="PANTHER" id="PTHR35395:SF1">
    <property type="entry name" value="DUF6536 DOMAIN-CONTAINING PROTEIN"/>
    <property type="match status" value="1"/>
</dbReference>
<comment type="caution">
    <text evidence="4">The sequence shown here is derived from an EMBL/GenBank/DDBJ whole genome shotgun (WGS) entry which is preliminary data.</text>
</comment>
<gene>
    <name evidence="4" type="ORF">DDE83_001300</name>
</gene>
<feature type="transmembrane region" description="Helical" evidence="2">
    <location>
        <begin position="822"/>
        <end position="839"/>
    </location>
</feature>
<keyword evidence="2" id="KW-1133">Transmembrane helix</keyword>
<evidence type="ECO:0000256" key="2">
    <source>
        <dbReference type="SAM" id="Phobius"/>
    </source>
</evidence>
<dbReference type="Gene3D" id="3.40.50.720">
    <property type="entry name" value="NAD(P)-binding Rossmann-like Domain"/>
    <property type="match status" value="1"/>
</dbReference>
<dbReference type="STRING" id="183478.A0A364NDB2"/>
<dbReference type="InterPro" id="IPR046623">
    <property type="entry name" value="DUF6536"/>
</dbReference>
<dbReference type="PANTHER" id="PTHR35395">
    <property type="entry name" value="DUF6536 DOMAIN-CONTAINING PROTEIN"/>
    <property type="match status" value="1"/>
</dbReference>
<dbReference type="Pfam" id="PF20163">
    <property type="entry name" value="DUF6536"/>
    <property type="match status" value="1"/>
</dbReference>
<keyword evidence="2" id="KW-0812">Transmembrane</keyword>
<proteinExistence type="predicted"/>
<evidence type="ECO:0000313" key="5">
    <source>
        <dbReference type="Proteomes" id="UP000249619"/>
    </source>
</evidence>
<feature type="compositionally biased region" description="Pro residues" evidence="1">
    <location>
        <begin position="442"/>
        <end position="454"/>
    </location>
</feature>
<feature type="transmembrane region" description="Helical" evidence="2">
    <location>
        <begin position="1061"/>
        <end position="1081"/>
    </location>
</feature>
<keyword evidence="2" id="KW-0472">Membrane</keyword>
<evidence type="ECO:0000313" key="4">
    <source>
        <dbReference type="EMBL" id="RAR15266.1"/>
    </source>
</evidence>
<evidence type="ECO:0000259" key="3">
    <source>
        <dbReference type="Pfam" id="PF20163"/>
    </source>
</evidence>
<dbReference type="OrthoDB" id="5429634at2759"/>
<protein>
    <recommendedName>
        <fullName evidence="3">DUF6536 domain-containing protein</fullName>
    </recommendedName>
</protein>
<feature type="domain" description="DUF6536" evidence="3">
    <location>
        <begin position="726"/>
        <end position="862"/>
    </location>
</feature>
<evidence type="ECO:0000256" key="1">
    <source>
        <dbReference type="SAM" id="MobiDB-lite"/>
    </source>
</evidence>
<name>A0A364NDB2_STELY</name>
<reference evidence="5" key="1">
    <citation type="submission" date="2018-05" db="EMBL/GenBank/DDBJ databases">
        <title>Draft genome sequence of Stemphylium lycopersici strain CIDEFI 213.</title>
        <authorList>
            <person name="Medina R."/>
            <person name="Franco M.E.E."/>
            <person name="Lucentini C.G."/>
            <person name="Saparrat M.C.N."/>
            <person name="Balatti P.A."/>
        </authorList>
    </citation>
    <scope>NUCLEOTIDE SEQUENCE [LARGE SCALE GENOMIC DNA]</scope>
    <source>
        <strain evidence="5">CIDEFI 213</strain>
    </source>
</reference>
<organism evidence="4 5">
    <name type="scientific">Stemphylium lycopersici</name>
    <name type="common">Tomato gray leaf spot disease fungus</name>
    <name type="synonym">Thyrospora lycopersici</name>
    <dbReference type="NCBI Taxonomy" id="183478"/>
    <lineage>
        <taxon>Eukaryota</taxon>
        <taxon>Fungi</taxon>
        <taxon>Dikarya</taxon>
        <taxon>Ascomycota</taxon>
        <taxon>Pezizomycotina</taxon>
        <taxon>Dothideomycetes</taxon>
        <taxon>Pleosporomycetidae</taxon>
        <taxon>Pleosporales</taxon>
        <taxon>Pleosporineae</taxon>
        <taxon>Pleosporaceae</taxon>
        <taxon>Stemphylium</taxon>
    </lineage>
</organism>
<sequence length="1345" mass="150386">MLREQMKQVDLLILGAGWTSTFLIPQLGDTDIIFAATTTTGRDATIPFKFDPESGDAEPYKRLPAAKTVLITFPLFGHGQSKTLIGLYRSVHGAQNHWIQLGQTGIYNKRPDDWSDDDAPYDKDDKRAMAEDELRSHHGCVLCLSGLYGGERVPARWLPRLGQSKDDVRKRGAVHFIHGEDVARAIIATHRNFTPGKRWIIADLRVYDWYDLIMSFSAMADGSMTKEEQETRQEFAKWVGELMEEEGIRALPRDKKTPLSTFHATSITPIINMAASARIRLQPGYIFSCEANQAINITHLAPPRSRPVQGQQQTSLQGQLWQQHQQLLLLQQQQQQKMGMPQPFTYNPFGVAATNSYPAGFAPFQFQAQSPFAPQQQRQQQIGMNMAIPQDFSYNSPGLAATKGFSADPALFPLQPLHQMPPELPPQNGFQQQQEQHFMTPAPAPQPQQQPFPVAPAATTPQPKRKRGRPSHASLGKLTAKEKRAIARAAVREPPAVMPVFDLPDFIPVVGPLGVPGDYNPFLAAAQNAGNVQQDNDTSLEALAEDAGIFQQGDYNADVEMLDDDLARILGDYNDVPGASQDTPIMVSDDNNAFIPAAKDDVVMVQDAHTHLNIVPEDAVDLALEEYTWQPAHNNGCALLPPPSYSNNDDDDGGAERTLEAVSADLVAEFEAFWKEEKRKEEEMWFEELFANQKFEGVTSRTSSTYRDFSIKDAVHRRCGLRLEGWRTGVFIFAVCASSVFSINLAFTIWSAVTKHASMRVLYEGDCGRVKALNSAMHALINILSTILFSGSNYYKAHMQGQWLDIGIPSMRNLRHIKRRDLILWLLLALTSLPLHLLYNSAIYASISSNSYFAFSVSESFLTSASCTNCATPPNLYTNWTQDLSYDGYPNGEFPEILNNLWSRAQNKTLVRLDPAECIDEYATPIQSFRRNLLLVARDEDFPPRHENTFINDSYVYDAVAFASVFAKNPEQSADAYQWMCSGLAPRENNDHCTDRISEIRSNTSAWRVGGDDCWSNQSPDNPHVWTSGCADFAETKKYPVAYCLSERAPPYCKVQSSTPILAIVTVVNFVKAVLMFYMAFKPAEDPLITMGDAVASFLDDPDPSTRDMCLLSIRDVKHGHVRAGARQWLSPKTSWMHALSKTRRATTATLYILAIAASSFLLWFSIDKMPPGTSISLRGLARLGFGAVDPRTMIIGALSNTSLLSNTLLANTPQLLASLLDYIYNASFTAMLLGHEWTSYAHKRKGLRVSHSPRGKQRSTYFLQLPYRFSVPLMAASGALHWLVSQSLFLVSIDLYDYMDNRSEAGQQWLRDRAFDPRDDAMRIMTYLELDACTLKSTLTDYRS</sequence>
<feature type="transmembrane region" description="Helical" evidence="2">
    <location>
        <begin position="730"/>
        <end position="753"/>
    </location>
</feature>